<evidence type="ECO:0000256" key="9">
    <source>
        <dbReference type="ARBA" id="ARBA00022833"/>
    </source>
</evidence>
<dbReference type="InterPro" id="IPR012319">
    <property type="entry name" value="FPG_cat"/>
</dbReference>
<gene>
    <name evidence="19" type="ORF">A3J00_02660</name>
</gene>
<evidence type="ECO:0000256" key="16">
    <source>
        <dbReference type="PROSITE-ProRule" id="PRU00391"/>
    </source>
</evidence>
<dbReference type="GO" id="GO:0140078">
    <property type="term" value="F:class I DNA-(apurinic or apyrimidinic site) endonuclease activity"/>
    <property type="evidence" value="ECO:0007669"/>
    <property type="project" value="UniProtKB-EC"/>
</dbReference>
<dbReference type="PANTHER" id="PTHR22993:SF9">
    <property type="entry name" value="FORMAMIDOPYRIMIDINE-DNA GLYCOSYLASE"/>
    <property type="match status" value="1"/>
</dbReference>
<dbReference type="GO" id="GO:0008270">
    <property type="term" value="F:zinc ion binding"/>
    <property type="evidence" value="ECO:0007669"/>
    <property type="project" value="UniProtKB-KW"/>
</dbReference>
<evidence type="ECO:0000313" key="20">
    <source>
        <dbReference type="Proteomes" id="UP000178428"/>
    </source>
</evidence>
<evidence type="ECO:0000256" key="4">
    <source>
        <dbReference type="ARBA" id="ARBA00011245"/>
    </source>
</evidence>
<dbReference type="PANTHER" id="PTHR22993">
    <property type="entry name" value="FORMAMIDOPYRIMIDINE-DNA GLYCOSYLASE"/>
    <property type="match status" value="1"/>
</dbReference>
<evidence type="ECO:0000259" key="18">
    <source>
        <dbReference type="PROSITE" id="PS51068"/>
    </source>
</evidence>
<dbReference type="InterPro" id="IPR010663">
    <property type="entry name" value="Znf_FPG/IleRS"/>
</dbReference>
<keyword evidence="6" id="KW-0227">DNA damage</keyword>
<evidence type="ECO:0000256" key="14">
    <source>
        <dbReference type="ARBA" id="ARBA00023295"/>
    </source>
</evidence>
<dbReference type="GO" id="GO:0006284">
    <property type="term" value="P:base-excision repair"/>
    <property type="evidence" value="ECO:0007669"/>
    <property type="project" value="InterPro"/>
</dbReference>
<dbReference type="Pfam" id="PF06827">
    <property type="entry name" value="zf-FPG_IleRS"/>
    <property type="match status" value="1"/>
</dbReference>
<dbReference type="PROSITE" id="PS51066">
    <property type="entry name" value="ZF_FPG_2"/>
    <property type="match status" value="1"/>
</dbReference>
<dbReference type="NCBIfam" id="TIGR00577">
    <property type="entry name" value="fpg"/>
    <property type="match status" value="1"/>
</dbReference>
<evidence type="ECO:0000256" key="13">
    <source>
        <dbReference type="ARBA" id="ARBA00023268"/>
    </source>
</evidence>
<evidence type="ECO:0000256" key="3">
    <source>
        <dbReference type="ARBA" id="ARBA00009409"/>
    </source>
</evidence>
<dbReference type="SUPFAM" id="SSF81624">
    <property type="entry name" value="N-terminal domain of MutM-like DNA repair proteins"/>
    <property type="match status" value="1"/>
</dbReference>
<dbReference type="InterPro" id="IPR010979">
    <property type="entry name" value="Ribosomal_uS13-like_H2TH"/>
</dbReference>
<evidence type="ECO:0000256" key="15">
    <source>
        <dbReference type="ARBA" id="ARBA00044632"/>
    </source>
</evidence>
<keyword evidence="5" id="KW-0479">Metal-binding</keyword>
<dbReference type="InterPro" id="IPR035937">
    <property type="entry name" value="FPG_N"/>
</dbReference>
<evidence type="ECO:0000313" key="19">
    <source>
        <dbReference type="EMBL" id="OGZ30714.1"/>
    </source>
</evidence>
<evidence type="ECO:0000256" key="7">
    <source>
        <dbReference type="ARBA" id="ARBA00022771"/>
    </source>
</evidence>
<evidence type="ECO:0000256" key="6">
    <source>
        <dbReference type="ARBA" id="ARBA00022763"/>
    </source>
</evidence>
<dbReference type="NCBIfam" id="NF002211">
    <property type="entry name" value="PRK01103.1"/>
    <property type="match status" value="1"/>
</dbReference>
<organism evidence="19 20">
    <name type="scientific">Candidatus Niyogibacteria bacterium RIFCSPLOWO2_02_FULL_45_13</name>
    <dbReference type="NCBI Taxonomy" id="1801725"/>
    <lineage>
        <taxon>Bacteria</taxon>
        <taxon>Candidatus Niyogiibacteriota</taxon>
    </lineage>
</organism>
<comment type="cofactor">
    <cofactor evidence="2">
        <name>Zn(2+)</name>
        <dbReference type="ChEBI" id="CHEBI:29105"/>
    </cofactor>
</comment>
<comment type="similarity">
    <text evidence="3">Belongs to the FPG family.</text>
</comment>
<dbReference type="EMBL" id="MHMR01000016">
    <property type="protein sequence ID" value="OGZ30714.1"/>
    <property type="molecule type" value="Genomic_DNA"/>
</dbReference>
<comment type="catalytic activity">
    <reaction evidence="15">
        <text>2'-deoxyribonucleotide-(2'-deoxyribose 5'-phosphate)-2'-deoxyribonucleotide-DNA = a 3'-end 2'-deoxyribonucleotide-(2,3-dehydro-2,3-deoxyribose 5'-phosphate)-DNA + a 5'-end 5'-phospho-2'-deoxyribonucleoside-DNA + H(+)</text>
        <dbReference type="Rhea" id="RHEA:66592"/>
        <dbReference type="Rhea" id="RHEA-COMP:13180"/>
        <dbReference type="Rhea" id="RHEA-COMP:16897"/>
        <dbReference type="Rhea" id="RHEA-COMP:17067"/>
        <dbReference type="ChEBI" id="CHEBI:15378"/>
        <dbReference type="ChEBI" id="CHEBI:136412"/>
        <dbReference type="ChEBI" id="CHEBI:157695"/>
        <dbReference type="ChEBI" id="CHEBI:167181"/>
        <dbReference type="EC" id="4.2.99.18"/>
    </reaction>
</comment>
<proteinExistence type="inferred from homology"/>
<dbReference type="Pfam" id="PF01149">
    <property type="entry name" value="Fapy_DNA_glyco"/>
    <property type="match status" value="1"/>
</dbReference>
<feature type="domain" description="FPG-type" evidence="17">
    <location>
        <begin position="242"/>
        <end position="274"/>
    </location>
</feature>
<evidence type="ECO:0000256" key="10">
    <source>
        <dbReference type="ARBA" id="ARBA00023125"/>
    </source>
</evidence>
<evidence type="ECO:0000259" key="17">
    <source>
        <dbReference type="PROSITE" id="PS51066"/>
    </source>
</evidence>
<evidence type="ECO:0000256" key="2">
    <source>
        <dbReference type="ARBA" id="ARBA00001947"/>
    </source>
</evidence>
<accession>A0A1G2EY25</accession>
<name>A0A1G2EY25_9BACT</name>
<dbReference type="Pfam" id="PF06831">
    <property type="entry name" value="H2TH"/>
    <property type="match status" value="1"/>
</dbReference>
<keyword evidence="12" id="KW-0456">Lyase</keyword>
<feature type="domain" description="Formamidopyrimidine-DNA glycosylase catalytic" evidence="18">
    <location>
        <begin position="2"/>
        <end position="119"/>
    </location>
</feature>
<keyword evidence="9" id="KW-0862">Zinc</keyword>
<dbReference type="GO" id="GO:0034039">
    <property type="term" value="F:8-oxo-7,8-dihydroguanine DNA N-glycosylase activity"/>
    <property type="evidence" value="ECO:0007669"/>
    <property type="project" value="TreeGrafter"/>
</dbReference>
<keyword evidence="8" id="KW-0378">Hydrolase</keyword>
<keyword evidence="11" id="KW-0234">DNA repair</keyword>
<dbReference type="InterPro" id="IPR015886">
    <property type="entry name" value="H2TH_FPG"/>
</dbReference>
<dbReference type="Proteomes" id="UP000178428">
    <property type="component" value="Unassembled WGS sequence"/>
</dbReference>
<dbReference type="GO" id="GO:0003684">
    <property type="term" value="F:damaged DNA binding"/>
    <property type="evidence" value="ECO:0007669"/>
    <property type="project" value="InterPro"/>
</dbReference>
<evidence type="ECO:0000256" key="8">
    <source>
        <dbReference type="ARBA" id="ARBA00022801"/>
    </source>
</evidence>
<dbReference type="InterPro" id="IPR020629">
    <property type="entry name" value="FPG_Glyclase"/>
</dbReference>
<evidence type="ECO:0000256" key="5">
    <source>
        <dbReference type="ARBA" id="ARBA00022723"/>
    </source>
</evidence>
<dbReference type="SMART" id="SM00898">
    <property type="entry name" value="Fapy_DNA_glyco"/>
    <property type="match status" value="1"/>
</dbReference>
<dbReference type="Gene3D" id="3.20.190.10">
    <property type="entry name" value="MutM-like, N-terminal"/>
    <property type="match status" value="1"/>
</dbReference>
<reference evidence="19 20" key="1">
    <citation type="journal article" date="2016" name="Nat. Commun.">
        <title>Thousands of microbial genomes shed light on interconnected biogeochemical processes in an aquifer system.</title>
        <authorList>
            <person name="Anantharaman K."/>
            <person name="Brown C.T."/>
            <person name="Hug L.A."/>
            <person name="Sharon I."/>
            <person name="Castelle C.J."/>
            <person name="Probst A.J."/>
            <person name="Thomas B.C."/>
            <person name="Singh A."/>
            <person name="Wilkins M.J."/>
            <person name="Karaoz U."/>
            <person name="Brodie E.L."/>
            <person name="Williams K.H."/>
            <person name="Hubbard S.S."/>
            <person name="Banfield J.F."/>
        </authorList>
    </citation>
    <scope>NUCLEOTIDE SEQUENCE [LARGE SCALE GENOMIC DNA]</scope>
</reference>
<dbReference type="Gene3D" id="1.10.8.50">
    <property type="match status" value="1"/>
</dbReference>
<protein>
    <submittedName>
        <fullName evidence="19">DNA-formamidopyrimidine glycosylase</fullName>
    </submittedName>
</protein>
<keyword evidence="13" id="KW-0511">Multifunctional enzyme</keyword>
<dbReference type="InterPro" id="IPR000214">
    <property type="entry name" value="Znf_DNA_glyclase/AP_lyase"/>
</dbReference>
<keyword evidence="7 16" id="KW-0863">Zinc-finger</keyword>
<comment type="subunit">
    <text evidence="4">Monomer.</text>
</comment>
<dbReference type="SUPFAM" id="SSF57716">
    <property type="entry name" value="Glucocorticoid receptor-like (DNA-binding domain)"/>
    <property type="match status" value="1"/>
</dbReference>
<sequence length="281" mass="31630">MPELPEVEITARKLKKIGLVGSRLAYFKFLSSKQFRSHIKFSGIKKDVAGRKIKRIWRKGKVIFIDLDGEPPRTMAIHLKMSGRLSVVSKKEPIDKSARFIVGFRDGRELRFKDPRRFGIIWYDSPENILKEKYLAALGTDMLNISYGKFAKGLSSHDGAIKAILLRQDIFAGIGNITADEALWEAGIHPKTRVGDLNPKRIKTLYASISRVIRRILSAGGTSMRDWGHPDNETGGYQNHFKIYGQIRCPRCGCSAVKIKVAGRSSSVCPKCQTKTPRRKS</sequence>
<evidence type="ECO:0000256" key="12">
    <source>
        <dbReference type="ARBA" id="ARBA00023239"/>
    </source>
</evidence>
<evidence type="ECO:0000256" key="11">
    <source>
        <dbReference type="ARBA" id="ARBA00023204"/>
    </source>
</evidence>
<dbReference type="STRING" id="1801725.A3J00_02660"/>
<dbReference type="SMART" id="SM01232">
    <property type="entry name" value="H2TH"/>
    <property type="match status" value="1"/>
</dbReference>
<evidence type="ECO:0000256" key="1">
    <source>
        <dbReference type="ARBA" id="ARBA00001668"/>
    </source>
</evidence>
<dbReference type="PROSITE" id="PS51068">
    <property type="entry name" value="FPG_CAT"/>
    <property type="match status" value="1"/>
</dbReference>
<keyword evidence="14" id="KW-0326">Glycosidase</keyword>
<comment type="catalytic activity">
    <reaction evidence="1">
        <text>Hydrolysis of DNA containing ring-opened 7-methylguanine residues, releasing 2,6-diamino-4-hydroxy-5-(N-methyl)formamidopyrimidine.</text>
        <dbReference type="EC" id="3.2.2.23"/>
    </reaction>
</comment>
<dbReference type="SUPFAM" id="SSF46946">
    <property type="entry name" value="S13-like H2TH domain"/>
    <property type="match status" value="1"/>
</dbReference>
<dbReference type="CDD" id="cd08966">
    <property type="entry name" value="EcFpg-like_N"/>
    <property type="match status" value="1"/>
</dbReference>
<keyword evidence="10" id="KW-0238">DNA-binding</keyword>
<comment type="caution">
    <text evidence="19">The sequence shown here is derived from an EMBL/GenBank/DDBJ whole genome shotgun (WGS) entry which is preliminary data.</text>
</comment>
<dbReference type="AlphaFoldDB" id="A0A1G2EY25"/>